<accession>A0A2W4XR56</accession>
<reference evidence="1 2" key="1">
    <citation type="submission" date="2018-04" db="EMBL/GenBank/DDBJ databases">
        <authorList>
            <person name="Go L.Y."/>
            <person name="Mitchell J.A."/>
        </authorList>
    </citation>
    <scope>NUCLEOTIDE SEQUENCE [LARGE SCALE GENOMIC DNA]</scope>
    <source>
        <strain evidence="1">ULC066bin1</strain>
    </source>
</reference>
<evidence type="ECO:0000313" key="1">
    <source>
        <dbReference type="EMBL" id="PZO38031.1"/>
    </source>
</evidence>
<gene>
    <name evidence="1" type="ORF">DCF19_17455</name>
</gene>
<dbReference type="EMBL" id="QBML01000026">
    <property type="protein sequence ID" value="PZO38031.1"/>
    <property type="molecule type" value="Genomic_DNA"/>
</dbReference>
<protein>
    <submittedName>
        <fullName evidence="1">Uncharacterized protein</fullName>
    </submittedName>
</protein>
<proteinExistence type="predicted"/>
<dbReference type="Proteomes" id="UP000249467">
    <property type="component" value="Unassembled WGS sequence"/>
</dbReference>
<evidence type="ECO:0000313" key="2">
    <source>
        <dbReference type="Proteomes" id="UP000249467"/>
    </source>
</evidence>
<reference evidence="1 2" key="2">
    <citation type="submission" date="2018-06" db="EMBL/GenBank/DDBJ databases">
        <title>Metagenomic assembly of (sub)arctic Cyanobacteria and their associated microbiome from non-axenic cultures.</title>
        <authorList>
            <person name="Baurain D."/>
        </authorList>
    </citation>
    <scope>NUCLEOTIDE SEQUENCE [LARGE SCALE GENOMIC DNA]</scope>
    <source>
        <strain evidence="1">ULC066bin1</strain>
    </source>
</reference>
<dbReference type="AlphaFoldDB" id="A0A2W4XR56"/>
<organism evidence="1 2">
    <name type="scientific">Pseudanabaena frigida</name>
    <dbReference type="NCBI Taxonomy" id="945775"/>
    <lineage>
        <taxon>Bacteria</taxon>
        <taxon>Bacillati</taxon>
        <taxon>Cyanobacteriota</taxon>
        <taxon>Cyanophyceae</taxon>
        <taxon>Pseudanabaenales</taxon>
        <taxon>Pseudanabaenaceae</taxon>
        <taxon>Pseudanabaena</taxon>
    </lineage>
</organism>
<comment type="caution">
    <text evidence="1">The sequence shown here is derived from an EMBL/GenBank/DDBJ whole genome shotgun (WGS) entry which is preliminary data.</text>
</comment>
<sequence>MKAQQSPVKIKILQENDSQKKYLSIKEDLQFLPLQEIEKLLNREQNVILASPNQFNPSLRILDPEPLPVEKFIVMPKQSPVMTDYAVLDSMTTNFQGDDDKSGQRNQIIEPTWKWRFRDDTVISFQTGFNSFNLAKKQSIYNVPLQFGVEKKLGSVNLSVRAGIDIYDRLPTTANIEVNASVPVLNGVTLFGFFEQRPYKSNVNTLENQIKIRRFGPNIYWQIDPYTTLFSLYRWGDYNDGNTDQQSFSRLERKLGQFAIAANLFTWFYEREAQPNTYFAPRDFLVYTGEVSWQGDIFNFLNCRLAFNAGEQRGAGSFSPANSYQAKCTVKVSPSIEADLGYSYSNVRKPDTGVSSSSETISGQLRVKF</sequence>
<name>A0A2W4XR56_9CYAN</name>